<dbReference type="GO" id="GO:1902774">
    <property type="term" value="P:late endosome to lysosome transport"/>
    <property type="evidence" value="ECO:0007669"/>
    <property type="project" value="UniProtKB-ARBA"/>
</dbReference>
<dbReference type="GO" id="GO:0097352">
    <property type="term" value="P:autophagosome maturation"/>
    <property type="evidence" value="ECO:0007669"/>
    <property type="project" value="UniProtKB-ARBA"/>
</dbReference>
<evidence type="ECO:0000256" key="1">
    <source>
        <dbReference type="ARBA" id="ARBA00006190"/>
    </source>
</evidence>
<dbReference type="GO" id="GO:0043162">
    <property type="term" value="P:ubiquitin-dependent protein catabolic process via the multivesicular body sorting pathway"/>
    <property type="evidence" value="ECO:0007669"/>
    <property type="project" value="UniProtKB-ARBA"/>
</dbReference>
<reference evidence="6" key="1">
    <citation type="submission" date="2025-05" db="UniProtKB">
        <authorList>
            <consortium name="Ensembl"/>
        </authorList>
    </citation>
    <scope>IDENTIFICATION</scope>
</reference>
<dbReference type="Ensembl" id="ENSPTET00000026690.1">
    <property type="protein sequence ID" value="ENSPTEP00000018158.1"/>
    <property type="gene ID" value="ENSPTEG00000019623.1"/>
</dbReference>
<dbReference type="AlphaFoldDB" id="A0A8C9HL31"/>
<dbReference type="Pfam" id="PF03357">
    <property type="entry name" value="Snf7"/>
    <property type="match status" value="1"/>
</dbReference>
<dbReference type="GO" id="GO:0007080">
    <property type="term" value="P:mitotic metaphase chromosome alignment"/>
    <property type="evidence" value="ECO:0007669"/>
    <property type="project" value="UniProtKB-ARBA"/>
</dbReference>
<dbReference type="GO" id="GO:0046761">
    <property type="term" value="P:viral budding from plasma membrane"/>
    <property type="evidence" value="ECO:0007669"/>
    <property type="project" value="UniProtKB-ARBA"/>
</dbReference>
<comment type="similarity">
    <text evidence="1">Belongs to the SNF7 family.</text>
</comment>
<dbReference type="InterPro" id="IPR005024">
    <property type="entry name" value="Snf7_fam"/>
</dbReference>
<dbReference type="GO" id="GO:0032511">
    <property type="term" value="P:late endosome to vacuole transport via multivesicular body sorting pathway"/>
    <property type="evidence" value="ECO:0007669"/>
    <property type="project" value="TreeGrafter"/>
</dbReference>
<sequence>MKFFKKKKGKTLDEAHEHLGKSLKGIDENIDRYNKELNVIKQKIEEEKNKKPVNQYVIESLRKKAAILIKRKKVYEDNKDNTLGIQFNIDQVKFASDNIKMSIDTCETLKNSAKVLKKNMKKVNINKMEKLQDDLFDIIEDTKEISEILSSSYNIPEEMNEHEIDAELSLIEDTIMDEEAVEEDITSYIKKEDETNVNKEVEPVNEQPIEKENSVKEEKKVKFAEKPKINVVADRTS</sequence>
<keyword evidence="7" id="KW-1185">Reference proteome</keyword>
<dbReference type="GO" id="GO:0005765">
    <property type="term" value="C:lysosomal membrane"/>
    <property type="evidence" value="ECO:0007669"/>
    <property type="project" value="UniProtKB-ARBA"/>
</dbReference>
<evidence type="ECO:0000256" key="3">
    <source>
        <dbReference type="ARBA" id="ARBA00041078"/>
    </source>
</evidence>
<dbReference type="Proteomes" id="UP000694416">
    <property type="component" value="Unplaced"/>
</dbReference>
<evidence type="ECO:0000256" key="4">
    <source>
        <dbReference type="ARBA" id="ARBA00041628"/>
    </source>
</evidence>
<dbReference type="GO" id="GO:0030496">
    <property type="term" value="C:midbody"/>
    <property type="evidence" value="ECO:0007669"/>
    <property type="project" value="UniProtKB-ARBA"/>
</dbReference>
<dbReference type="GO" id="GO:0000776">
    <property type="term" value="C:kinetochore"/>
    <property type="evidence" value="ECO:0007669"/>
    <property type="project" value="UniProtKB-ARBA"/>
</dbReference>
<evidence type="ECO:0000256" key="2">
    <source>
        <dbReference type="ARBA" id="ARBA00023054"/>
    </source>
</evidence>
<protein>
    <recommendedName>
        <fullName evidence="3">Charged multivesicular body protein 5</fullName>
    </recommendedName>
    <alternativeName>
        <fullName evidence="4">Chromatin-modifying protein 5</fullName>
    </alternativeName>
</protein>
<accession>A0A8C9HL31</accession>
<evidence type="ECO:0000313" key="7">
    <source>
        <dbReference type="Proteomes" id="UP000694416"/>
    </source>
</evidence>
<dbReference type="GO" id="GO:0006900">
    <property type="term" value="P:vesicle budding from membrane"/>
    <property type="evidence" value="ECO:0007669"/>
    <property type="project" value="TreeGrafter"/>
</dbReference>
<proteinExistence type="inferred from homology"/>
<name>A0A8C9HL31_9PRIM</name>
<dbReference type="PANTHER" id="PTHR22761">
    <property type="entry name" value="CHARGED MULTIVESICULAR BODY PROTEIN"/>
    <property type="match status" value="1"/>
</dbReference>
<dbReference type="GO" id="GO:0061952">
    <property type="term" value="P:midbody abscission"/>
    <property type="evidence" value="ECO:0007669"/>
    <property type="project" value="UniProtKB-ARBA"/>
</dbReference>
<keyword evidence="2 5" id="KW-0175">Coiled coil</keyword>
<dbReference type="PANTHER" id="PTHR22761:SF12">
    <property type="entry name" value="CHARGED MULTIVESICULAR BODY PROTEIN 5"/>
    <property type="match status" value="1"/>
</dbReference>
<dbReference type="GO" id="GO:0005643">
    <property type="term" value="C:nuclear pore"/>
    <property type="evidence" value="ECO:0007669"/>
    <property type="project" value="UniProtKB-ARBA"/>
</dbReference>
<organism evidence="6 7">
    <name type="scientific">Piliocolobus tephrosceles</name>
    <name type="common">Ugandan red Colobus</name>
    <dbReference type="NCBI Taxonomy" id="591936"/>
    <lineage>
        <taxon>Eukaryota</taxon>
        <taxon>Metazoa</taxon>
        <taxon>Chordata</taxon>
        <taxon>Craniata</taxon>
        <taxon>Vertebrata</taxon>
        <taxon>Euteleostomi</taxon>
        <taxon>Mammalia</taxon>
        <taxon>Eutheria</taxon>
        <taxon>Euarchontoglires</taxon>
        <taxon>Primates</taxon>
        <taxon>Haplorrhini</taxon>
        <taxon>Catarrhini</taxon>
        <taxon>Cercopithecidae</taxon>
        <taxon>Colobinae</taxon>
        <taxon>Piliocolobus</taxon>
    </lineage>
</organism>
<dbReference type="GO" id="GO:0001778">
    <property type="term" value="P:plasma membrane repair"/>
    <property type="evidence" value="ECO:0007669"/>
    <property type="project" value="UniProtKB-ARBA"/>
</dbReference>
<dbReference type="GO" id="GO:0032585">
    <property type="term" value="C:multivesicular body membrane"/>
    <property type="evidence" value="ECO:0007669"/>
    <property type="project" value="UniProtKB-ARBA"/>
</dbReference>
<dbReference type="GO" id="GO:0031468">
    <property type="term" value="P:nuclear membrane reassembly"/>
    <property type="evidence" value="ECO:0007669"/>
    <property type="project" value="UniProtKB-ARBA"/>
</dbReference>
<dbReference type="GO" id="GO:1904930">
    <property type="term" value="C:amphisome membrane"/>
    <property type="evidence" value="ECO:0007669"/>
    <property type="project" value="UniProtKB-ARBA"/>
</dbReference>
<feature type="coiled-coil region" evidence="5">
    <location>
        <begin position="23"/>
        <end position="78"/>
    </location>
</feature>
<evidence type="ECO:0000313" key="6">
    <source>
        <dbReference type="Ensembl" id="ENSPTEP00000018158.1"/>
    </source>
</evidence>
<dbReference type="GO" id="GO:0005828">
    <property type="term" value="C:kinetochore microtubule"/>
    <property type="evidence" value="ECO:0007669"/>
    <property type="project" value="UniProtKB-ARBA"/>
</dbReference>
<evidence type="ECO:0000256" key="5">
    <source>
        <dbReference type="SAM" id="Coils"/>
    </source>
</evidence>
<dbReference type="Ensembl" id="ENSPTET00000026600.1">
    <property type="protein sequence ID" value="ENSPTEP00000018082.1"/>
    <property type="gene ID" value="ENSPTEG00000019582.1"/>
</dbReference>
<dbReference type="GO" id="GO:0039702">
    <property type="term" value="P:viral budding via host ESCRT complex"/>
    <property type="evidence" value="ECO:0007669"/>
    <property type="project" value="UniProtKB-ARBA"/>
</dbReference>
<dbReference type="Gene3D" id="6.10.250.1710">
    <property type="match status" value="1"/>
</dbReference>
<dbReference type="GO" id="GO:1901673">
    <property type="term" value="P:regulation of mitotic spindle assembly"/>
    <property type="evidence" value="ECO:0007669"/>
    <property type="project" value="UniProtKB-ARBA"/>
</dbReference>